<evidence type="ECO:0000313" key="3">
    <source>
        <dbReference type="Proteomes" id="UP001304467"/>
    </source>
</evidence>
<reference evidence="2 3" key="1">
    <citation type="journal article" date="2023" name="Front. Microbiol.">
        <title>Genomic analyses of Burkholderia respiratory isolates indicates two evolutionarily distinct B. anthina clades.</title>
        <authorList>
            <person name="Pham A."/>
            <person name="Volmer J.G."/>
            <person name="Chambers D.C."/>
            <person name="Smith D.J."/>
            <person name="Reid D.W."/>
            <person name="Burr L."/>
            <person name="Wells T.J."/>
        </authorList>
    </citation>
    <scope>NUCLEOTIDE SEQUENCE [LARGE SCALE GENOMIC DNA]</scope>
    <source>
        <strain evidence="2 3">BCCIQ07A</strain>
    </source>
</reference>
<organism evidence="2 3">
    <name type="scientific">Burkholderia anthinoferrum</name>
    <dbReference type="NCBI Taxonomy" id="3090833"/>
    <lineage>
        <taxon>Bacteria</taxon>
        <taxon>Pseudomonadati</taxon>
        <taxon>Pseudomonadota</taxon>
        <taxon>Betaproteobacteria</taxon>
        <taxon>Burkholderiales</taxon>
        <taxon>Burkholderiaceae</taxon>
        <taxon>Burkholderia</taxon>
    </lineage>
</organism>
<evidence type="ECO:0000313" key="2">
    <source>
        <dbReference type="EMBL" id="MEB2577859.1"/>
    </source>
</evidence>
<name>A0ABU5WFW2_9BURK</name>
<feature type="region of interest" description="Disordered" evidence="1">
    <location>
        <begin position="14"/>
        <end position="33"/>
    </location>
</feature>
<evidence type="ECO:0000256" key="1">
    <source>
        <dbReference type="SAM" id="MobiDB-lite"/>
    </source>
</evidence>
<sequence>MLVSLSAGSRIEPFRPATGFGPPAPLAASRQRTGQRHCALPPFGFIVLVRRIVRPGFINP</sequence>
<protein>
    <submittedName>
        <fullName evidence="2">Uncharacterized protein</fullName>
    </submittedName>
</protein>
<gene>
    <name evidence="2" type="ORF">SB593_02630</name>
</gene>
<keyword evidence="3" id="KW-1185">Reference proteome</keyword>
<dbReference type="RefSeq" id="WP_059585026.1">
    <property type="nucleotide sequence ID" value="NZ_JAWRKY010000006.1"/>
</dbReference>
<accession>A0ABU5WFW2</accession>
<comment type="caution">
    <text evidence="2">The sequence shown here is derived from an EMBL/GenBank/DDBJ whole genome shotgun (WGS) entry which is preliminary data.</text>
</comment>
<proteinExistence type="predicted"/>
<dbReference type="Proteomes" id="UP001304467">
    <property type="component" value="Unassembled WGS sequence"/>
</dbReference>
<dbReference type="EMBL" id="JAWRLE010000003">
    <property type="protein sequence ID" value="MEB2577859.1"/>
    <property type="molecule type" value="Genomic_DNA"/>
</dbReference>